<evidence type="ECO:0000256" key="1">
    <source>
        <dbReference type="SAM" id="MobiDB-lite"/>
    </source>
</evidence>
<evidence type="ECO:0000256" key="3">
    <source>
        <dbReference type="SAM" id="SignalP"/>
    </source>
</evidence>
<feature type="signal peptide" evidence="3">
    <location>
        <begin position="1"/>
        <end position="21"/>
    </location>
</feature>
<gene>
    <name evidence="4" type="primary">WBGene00275181</name>
</gene>
<name>A0A2A6BQS4_PRIPA</name>
<accession>A0A2A6BQS4</accession>
<keyword evidence="2" id="KW-0472">Membrane</keyword>
<evidence type="ECO:0000256" key="2">
    <source>
        <dbReference type="SAM" id="Phobius"/>
    </source>
</evidence>
<organism evidence="4 5">
    <name type="scientific">Pristionchus pacificus</name>
    <name type="common">Parasitic nematode worm</name>
    <dbReference type="NCBI Taxonomy" id="54126"/>
    <lineage>
        <taxon>Eukaryota</taxon>
        <taxon>Metazoa</taxon>
        <taxon>Ecdysozoa</taxon>
        <taxon>Nematoda</taxon>
        <taxon>Chromadorea</taxon>
        <taxon>Rhabditida</taxon>
        <taxon>Rhabditina</taxon>
        <taxon>Diplogasteromorpha</taxon>
        <taxon>Diplogasteroidea</taxon>
        <taxon>Neodiplogasteridae</taxon>
        <taxon>Pristionchus</taxon>
    </lineage>
</organism>
<keyword evidence="3" id="KW-0732">Signal</keyword>
<keyword evidence="2" id="KW-1133">Transmembrane helix</keyword>
<keyword evidence="5" id="KW-1185">Reference proteome</keyword>
<feature type="compositionally biased region" description="Polar residues" evidence="1">
    <location>
        <begin position="442"/>
        <end position="452"/>
    </location>
</feature>
<protein>
    <submittedName>
        <fullName evidence="4">Uncharacterized protein</fullName>
    </submittedName>
</protein>
<dbReference type="AlphaFoldDB" id="A0A2A6BQS4"/>
<reference evidence="4" key="2">
    <citation type="submission" date="2022-06" db="UniProtKB">
        <authorList>
            <consortium name="EnsemblMetazoa"/>
        </authorList>
    </citation>
    <scope>IDENTIFICATION</scope>
    <source>
        <strain evidence="4">PS312</strain>
    </source>
</reference>
<evidence type="ECO:0000313" key="5">
    <source>
        <dbReference type="Proteomes" id="UP000005239"/>
    </source>
</evidence>
<feature type="region of interest" description="Disordered" evidence="1">
    <location>
        <begin position="357"/>
        <end position="452"/>
    </location>
</feature>
<dbReference type="Proteomes" id="UP000005239">
    <property type="component" value="Unassembled WGS sequence"/>
</dbReference>
<dbReference type="EnsemblMetazoa" id="PPA36812.1">
    <property type="protein sequence ID" value="PPA36812.1"/>
    <property type="gene ID" value="WBGene00275181"/>
</dbReference>
<proteinExistence type="predicted"/>
<accession>A0A8R1US66</accession>
<sequence>MGRSSGYSLLIGLLLLPFLFGLDLKNKFFDTVFETFVKIEPCHPKKVCVIFVLDECNDSNRNYVWAYGVDYHTAMIWEQSGKCKLGETHTIYATIEIELHDLYTWSVVVTSYRLPIEIGFSFSNATIKFHNDTTAEFQWFSRGVHKVSLFPAQIHPKVESGRWHWNLEQRSFNISANGEKLITIMGGPGLLYTSKTMDKDEYNNPKHIELNDTRFLEKLDENTFCNFTEIVEKCYDNCDKLKDVNKTVYCSSQMWYHNPSRPVTVLSLRDWKKVEAIECRMGSWWLGDSNTMVDHSLEVQCSKDEPVFEITAKLTATSKQILGFGICGPLLLLMIGLIVFFFVARYRRRMLSRKEDYVNSADKHAKSTDREGKNTDRHTKSSTRAVGRSPESPVTPSPKGAAAAAATRRLKLLQEPKGAENAAGPPLPEGFVSESYLEIHEPQQSAAQHPLR</sequence>
<feature type="transmembrane region" description="Helical" evidence="2">
    <location>
        <begin position="321"/>
        <end position="344"/>
    </location>
</feature>
<evidence type="ECO:0000313" key="4">
    <source>
        <dbReference type="EnsemblMetazoa" id="PPA36812.1"/>
    </source>
</evidence>
<feature type="compositionally biased region" description="Basic and acidic residues" evidence="1">
    <location>
        <begin position="357"/>
        <end position="379"/>
    </location>
</feature>
<feature type="chain" id="PRO_5043556916" evidence="3">
    <location>
        <begin position="22"/>
        <end position="452"/>
    </location>
</feature>
<reference evidence="5" key="1">
    <citation type="journal article" date="2008" name="Nat. Genet.">
        <title>The Pristionchus pacificus genome provides a unique perspective on nematode lifestyle and parasitism.</title>
        <authorList>
            <person name="Dieterich C."/>
            <person name="Clifton S.W."/>
            <person name="Schuster L.N."/>
            <person name="Chinwalla A."/>
            <person name="Delehaunty K."/>
            <person name="Dinkelacker I."/>
            <person name="Fulton L."/>
            <person name="Fulton R."/>
            <person name="Godfrey J."/>
            <person name="Minx P."/>
            <person name="Mitreva M."/>
            <person name="Roeseler W."/>
            <person name="Tian H."/>
            <person name="Witte H."/>
            <person name="Yang S.P."/>
            <person name="Wilson R.K."/>
            <person name="Sommer R.J."/>
        </authorList>
    </citation>
    <scope>NUCLEOTIDE SEQUENCE [LARGE SCALE GENOMIC DNA]</scope>
    <source>
        <strain evidence="5">PS312</strain>
    </source>
</reference>
<keyword evidence="2" id="KW-0812">Transmembrane</keyword>